<organism evidence="1 3">
    <name type="scientific">Trichinella pseudospiralis</name>
    <name type="common">Parasitic roundworm</name>
    <dbReference type="NCBI Taxonomy" id="6337"/>
    <lineage>
        <taxon>Eukaryota</taxon>
        <taxon>Metazoa</taxon>
        <taxon>Ecdysozoa</taxon>
        <taxon>Nematoda</taxon>
        <taxon>Enoplea</taxon>
        <taxon>Dorylaimia</taxon>
        <taxon>Trichinellida</taxon>
        <taxon>Trichinellidae</taxon>
        <taxon>Trichinella</taxon>
    </lineage>
</organism>
<evidence type="ECO:0000313" key="2">
    <source>
        <dbReference type="EMBL" id="KRZ35423.1"/>
    </source>
</evidence>
<accession>A0A0V1E3L6</accession>
<dbReference type="Proteomes" id="UP000054826">
    <property type="component" value="Unassembled WGS sequence"/>
</dbReference>
<dbReference type="EMBL" id="JYDV01000090">
    <property type="protein sequence ID" value="KRZ35423.1"/>
    <property type="molecule type" value="Genomic_DNA"/>
</dbReference>
<sequence length="79" mass="8646">MNTLFQAVKSRVKQKTSAAENCYGVICHEADLAAVKNCYATGNISTTCQPKDGLGKAASRQIVHLICFKKDRTRNLDVT</sequence>
<name>A0A0V1E3L6_TRIPS</name>
<evidence type="ECO:0000313" key="3">
    <source>
        <dbReference type="Proteomes" id="UP000054632"/>
    </source>
</evidence>
<dbReference type="EMBL" id="JYDR01000112">
    <property type="protein sequence ID" value="KRY68395.1"/>
    <property type="molecule type" value="Genomic_DNA"/>
</dbReference>
<gene>
    <name evidence="1" type="ORF">T4A_716</name>
    <name evidence="2" type="ORF">T4C_2658</name>
</gene>
<reference evidence="3 4" key="1">
    <citation type="submission" date="2015-01" db="EMBL/GenBank/DDBJ databases">
        <title>Evolution of Trichinella species and genotypes.</title>
        <authorList>
            <person name="Korhonen P.K."/>
            <person name="Edoardo P."/>
            <person name="Giuseppe L.R."/>
            <person name="Gasser R.B."/>
        </authorList>
    </citation>
    <scope>NUCLEOTIDE SEQUENCE [LARGE SCALE GENOMIC DNA]</scope>
    <source>
        <strain evidence="1">ISS13</strain>
        <strain evidence="2">ISS176</strain>
    </source>
</reference>
<evidence type="ECO:0000313" key="4">
    <source>
        <dbReference type="Proteomes" id="UP000054826"/>
    </source>
</evidence>
<evidence type="ECO:0000313" key="1">
    <source>
        <dbReference type="EMBL" id="KRY68395.1"/>
    </source>
</evidence>
<comment type="caution">
    <text evidence="1">The sequence shown here is derived from an EMBL/GenBank/DDBJ whole genome shotgun (WGS) entry which is preliminary data.</text>
</comment>
<dbReference type="AlphaFoldDB" id="A0A0V1E3L6"/>
<dbReference type="Proteomes" id="UP000054632">
    <property type="component" value="Unassembled WGS sequence"/>
</dbReference>
<proteinExistence type="predicted"/>
<protein>
    <submittedName>
        <fullName evidence="1">Uncharacterized protein</fullName>
    </submittedName>
</protein>